<protein>
    <submittedName>
        <fullName evidence="2">Uncharacterized protein</fullName>
    </submittedName>
</protein>
<feature type="compositionally biased region" description="Polar residues" evidence="1">
    <location>
        <begin position="62"/>
        <end position="76"/>
    </location>
</feature>
<feature type="compositionally biased region" description="Polar residues" evidence="1">
    <location>
        <begin position="325"/>
        <end position="335"/>
    </location>
</feature>
<feature type="region of interest" description="Disordered" evidence="1">
    <location>
        <begin position="58"/>
        <end position="77"/>
    </location>
</feature>
<evidence type="ECO:0000313" key="3">
    <source>
        <dbReference type="Proteomes" id="UP000481861"/>
    </source>
</evidence>
<evidence type="ECO:0000313" key="2">
    <source>
        <dbReference type="EMBL" id="KAF2876665.1"/>
    </source>
</evidence>
<dbReference type="AlphaFoldDB" id="A0A7C8MWJ0"/>
<feature type="region of interest" description="Disordered" evidence="1">
    <location>
        <begin position="125"/>
        <end position="145"/>
    </location>
</feature>
<organism evidence="2 3">
    <name type="scientific">Massariosphaeria phaeospora</name>
    <dbReference type="NCBI Taxonomy" id="100035"/>
    <lineage>
        <taxon>Eukaryota</taxon>
        <taxon>Fungi</taxon>
        <taxon>Dikarya</taxon>
        <taxon>Ascomycota</taxon>
        <taxon>Pezizomycotina</taxon>
        <taxon>Dothideomycetes</taxon>
        <taxon>Pleosporomycetidae</taxon>
        <taxon>Pleosporales</taxon>
        <taxon>Pleosporales incertae sedis</taxon>
        <taxon>Massariosphaeria</taxon>
    </lineage>
</organism>
<feature type="region of interest" description="Disordered" evidence="1">
    <location>
        <begin position="92"/>
        <end position="111"/>
    </location>
</feature>
<name>A0A7C8MWJ0_9PLEO</name>
<gene>
    <name evidence="2" type="ORF">BDV95DRAFT_561303</name>
</gene>
<accession>A0A7C8MWJ0</accession>
<sequence length="385" mass="42076">MRSVRSWPRLSDSDVDLEESAAIKELEELKVAGSTTGTPSPNAPHMVTLEVDIGLSSIGPHATTSSHTSRSNYQPKRQTDLEKVIVFKDDSITQHPNIPREHSRPQDDPPYLPTVKLVAIGLHSRSKSDPSVSRLLPKNTPQPPRIPALAASVGGTRSEFIRQLQSIEVERAKLIGELNALSVRKTTILRQLVEEEWPTSAQQHVTNNKQDENISDPLSERLAVLRIPVQDTNSTQAPKKLPSAAISATLHIRPLTAPPRLAPSNPRHRATIATKRVPLGDKTEMPPGTLATTSFAPAVSEGPPTEHPSEIETVPKTPFKAGSCTPFTNGRSTQVPVKFGDRKDARLTSGSDHVRPAAPARQGTAPEIMEHYDIPTTVARKKWKF</sequence>
<feature type="region of interest" description="Disordered" evidence="1">
    <location>
        <begin position="279"/>
        <end position="367"/>
    </location>
</feature>
<dbReference type="EMBL" id="JAADJZ010000003">
    <property type="protein sequence ID" value="KAF2876665.1"/>
    <property type="molecule type" value="Genomic_DNA"/>
</dbReference>
<feature type="compositionally biased region" description="Basic and acidic residues" evidence="1">
    <location>
        <begin position="92"/>
        <end position="107"/>
    </location>
</feature>
<dbReference type="Proteomes" id="UP000481861">
    <property type="component" value="Unassembled WGS sequence"/>
</dbReference>
<keyword evidence="3" id="KW-1185">Reference proteome</keyword>
<proteinExistence type="predicted"/>
<dbReference type="OrthoDB" id="3801412at2759"/>
<reference evidence="2 3" key="1">
    <citation type="submission" date="2020-01" db="EMBL/GenBank/DDBJ databases">
        <authorList>
            <consortium name="DOE Joint Genome Institute"/>
            <person name="Haridas S."/>
            <person name="Albert R."/>
            <person name="Binder M."/>
            <person name="Bloem J."/>
            <person name="Labutti K."/>
            <person name="Salamov A."/>
            <person name="Andreopoulos B."/>
            <person name="Baker S.E."/>
            <person name="Barry K."/>
            <person name="Bills G."/>
            <person name="Bluhm B.H."/>
            <person name="Cannon C."/>
            <person name="Castanera R."/>
            <person name="Culley D.E."/>
            <person name="Daum C."/>
            <person name="Ezra D."/>
            <person name="Gonzalez J.B."/>
            <person name="Henrissat B."/>
            <person name="Kuo A."/>
            <person name="Liang C."/>
            <person name="Lipzen A."/>
            <person name="Lutzoni F."/>
            <person name="Magnuson J."/>
            <person name="Mondo S."/>
            <person name="Nolan M."/>
            <person name="Ohm R."/>
            <person name="Pangilinan J."/>
            <person name="Park H.-J.H."/>
            <person name="Ramirez L."/>
            <person name="Alfaro M."/>
            <person name="Sun H."/>
            <person name="Tritt A."/>
            <person name="Yoshinaga Y."/>
            <person name="Zwiers L.-H.L."/>
            <person name="Turgeon B.G."/>
            <person name="Goodwin S.B."/>
            <person name="Spatafora J.W."/>
            <person name="Crous P.W."/>
            <person name="Grigoriev I.V."/>
        </authorList>
    </citation>
    <scope>NUCLEOTIDE SEQUENCE [LARGE SCALE GENOMIC DNA]</scope>
    <source>
        <strain evidence="2 3">CBS 611.86</strain>
    </source>
</reference>
<evidence type="ECO:0000256" key="1">
    <source>
        <dbReference type="SAM" id="MobiDB-lite"/>
    </source>
</evidence>
<comment type="caution">
    <text evidence="2">The sequence shown here is derived from an EMBL/GenBank/DDBJ whole genome shotgun (WGS) entry which is preliminary data.</text>
</comment>